<evidence type="ECO:0000313" key="2">
    <source>
        <dbReference type="EMBL" id="WEK36967.1"/>
    </source>
</evidence>
<dbReference type="Pfam" id="PF11028">
    <property type="entry name" value="TMEM260-like"/>
    <property type="match status" value="1"/>
</dbReference>
<feature type="transmembrane region" description="Helical" evidence="1">
    <location>
        <begin position="146"/>
        <end position="164"/>
    </location>
</feature>
<keyword evidence="1" id="KW-0812">Transmembrane</keyword>
<evidence type="ECO:0000313" key="3">
    <source>
        <dbReference type="Proteomes" id="UP001220610"/>
    </source>
</evidence>
<feature type="transmembrane region" description="Helical" evidence="1">
    <location>
        <begin position="493"/>
        <end position="509"/>
    </location>
</feature>
<dbReference type="PANTHER" id="PTHR16214:SF3">
    <property type="entry name" value="TRANSMEMBRANE PROTEIN 260"/>
    <property type="match status" value="1"/>
</dbReference>
<keyword evidence="1" id="KW-1133">Transmembrane helix</keyword>
<protein>
    <submittedName>
        <fullName evidence="2">DUF2723 domain-containing protein</fullName>
    </submittedName>
</protein>
<proteinExistence type="predicted"/>
<feature type="transmembrane region" description="Helical" evidence="1">
    <location>
        <begin position="578"/>
        <end position="596"/>
    </location>
</feature>
<feature type="transmembrane region" description="Helical" evidence="1">
    <location>
        <begin position="256"/>
        <end position="276"/>
    </location>
</feature>
<feature type="transmembrane region" description="Helical" evidence="1">
    <location>
        <begin position="218"/>
        <end position="236"/>
    </location>
</feature>
<organism evidence="2 3">
    <name type="scientific">Candidatus Pseudobacter hemicellulosilyticus</name>
    <dbReference type="NCBI Taxonomy" id="3121375"/>
    <lineage>
        <taxon>Bacteria</taxon>
        <taxon>Pseudomonadati</taxon>
        <taxon>Bacteroidota</taxon>
        <taxon>Chitinophagia</taxon>
        <taxon>Chitinophagales</taxon>
        <taxon>Chitinophagaceae</taxon>
        <taxon>Pseudobacter</taxon>
    </lineage>
</organism>
<sequence length="1018" mass="115285">MRFRTINNLAGWIVCLIAFAVYACTLEPTTSLWDCGEFISAAYKLQIPHPPGAPLFILLGRFFVILFGDNPQTAAIAVNTLSAVASAFTILFLFWSITHFARKLVLLQGVEPQGRQVFTIISAGTIGALAYAFSDSFWFSAVEGEVYALSSFFTALVFWAALKWEQQADQPGADRWLVFLFFMMGVSIGVHLLNLLTIPAIIMIYYFKRFRVTRKGTLLAFIVACAITGVVQKFIIQSTIRGAGWFDIQFVNELGLPFFSGFITFFILLTGALLLAVRYASRKQWYRLKLGLVCSLFMLLGYSTYTTTLLRSNANPGVDFNNVDNPITLASYLGREQYNDWPILYGPDFTEKAPYAANGDQYVKLGNRYAVAGKDFRQDWAAAPGAHFFPRLWDPGNDRRQPECYQRFTGLEEGEAPTMADNIRYFSNYQAGWMYMRYFLWNFSGKQNDLQGFGNARDSNFITGFSFVDNALHGDQSMLPDSIHQDNKGYNRLYMLPLALGIIGLVFHFRRQKKDFLVSGLLFFFTGLAVVVYLNQSGFQPRERDYAYVGSFYAFAIWIGLGVVALSQWLGKWAKGSLPVYAIAGCCLLAVPGLMLQQEWDDHDRSDKTLARDLARNYLESCPPNAILLTAEDNDTYPLWYLQEVEGVRRDVRVMISGILSMDWYINQLRYKVNDSDPFAMPLTPEQIAGNRLNLVYPAKLPGFDANKYYDLREMLTNVAASDDPRYTHLTEEGELIHLLPTRKFSVPVDEHLVRTNGTVQPGETILPQLTIDLSNKEYFLKNDLAILALIADNKWKRPICFSSSSTAADLGLEKYVRLEGLTWRLAPVENSLVNTAVASKNILEKFSYGNAGRPGVYFDEENRRRLNTIRIAHLQVAQGLLHTGDKAGARAILRRFDSQVSPANFPYGYTTNLGNQHNIVSAQFLQTCYLADDLELARKVTTSLEKDLRQQLRYYRHLGDAEQPEEQLVQNAYQLVQGKPGELASRQYAFARDILSSWQLLQQLKDWELEFTGKKSS</sequence>
<dbReference type="Proteomes" id="UP001220610">
    <property type="component" value="Chromosome"/>
</dbReference>
<dbReference type="InterPro" id="IPR052724">
    <property type="entry name" value="GT117_domain-containing"/>
</dbReference>
<evidence type="ECO:0000256" key="1">
    <source>
        <dbReference type="SAM" id="Phobius"/>
    </source>
</evidence>
<feature type="transmembrane region" description="Helical" evidence="1">
    <location>
        <begin position="288"/>
        <end position="305"/>
    </location>
</feature>
<dbReference type="EMBL" id="CP119311">
    <property type="protein sequence ID" value="WEK36967.1"/>
    <property type="molecule type" value="Genomic_DNA"/>
</dbReference>
<feature type="transmembrane region" description="Helical" evidence="1">
    <location>
        <begin position="546"/>
        <end position="566"/>
    </location>
</feature>
<feature type="transmembrane region" description="Helical" evidence="1">
    <location>
        <begin position="176"/>
        <end position="206"/>
    </location>
</feature>
<keyword evidence="1" id="KW-0472">Membrane</keyword>
<feature type="transmembrane region" description="Helical" evidence="1">
    <location>
        <begin position="47"/>
        <end position="67"/>
    </location>
</feature>
<reference evidence="2" key="1">
    <citation type="submission" date="2023-03" db="EMBL/GenBank/DDBJ databases">
        <title>Andean soil-derived lignocellulolytic bacterial consortium as a source of novel taxa and putative plastic-active enzymes.</title>
        <authorList>
            <person name="Diaz-Garcia L."/>
            <person name="Chuvochina M."/>
            <person name="Feuerriegel G."/>
            <person name="Bunk B."/>
            <person name="Sproer C."/>
            <person name="Streit W.R."/>
            <person name="Rodriguez L.M."/>
            <person name="Overmann J."/>
            <person name="Jimenez D.J."/>
        </authorList>
    </citation>
    <scope>NUCLEOTIDE SEQUENCE</scope>
    <source>
        <strain evidence="2">MAG 7</strain>
    </source>
</reference>
<gene>
    <name evidence="2" type="ORF">P0Y53_05580</name>
</gene>
<dbReference type="InterPro" id="IPR021280">
    <property type="entry name" value="TMEM260-like"/>
</dbReference>
<feature type="transmembrane region" description="Helical" evidence="1">
    <location>
        <begin position="117"/>
        <end position="134"/>
    </location>
</feature>
<name>A0AAJ6BI66_9BACT</name>
<feature type="transmembrane region" description="Helical" evidence="1">
    <location>
        <begin position="74"/>
        <end position="97"/>
    </location>
</feature>
<dbReference type="PANTHER" id="PTHR16214">
    <property type="entry name" value="TRANSMEMBRANE PROTEIN 260"/>
    <property type="match status" value="1"/>
</dbReference>
<dbReference type="AlphaFoldDB" id="A0AAJ6BI66"/>
<accession>A0AAJ6BI66</accession>
<dbReference type="PROSITE" id="PS51257">
    <property type="entry name" value="PROKAR_LIPOPROTEIN"/>
    <property type="match status" value="1"/>
</dbReference>
<feature type="transmembrane region" description="Helical" evidence="1">
    <location>
        <begin position="516"/>
        <end position="534"/>
    </location>
</feature>